<feature type="compositionally biased region" description="Low complexity" evidence="1">
    <location>
        <begin position="1203"/>
        <end position="1215"/>
    </location>
</feature>
<dbReference type="Pfam" id="PF16206">
    <property type="entry name" value="Mon2_C"/>
    <property type="match status" value="1"/>
</dbReference>
<dbReference type="InterPro" id="IPR032817">
    <property type="entry name" value="Mon2_C"/>
</dbReference>
<proteinExistence type="predicted"/>
<feature type="compositionally biased region" description="Low complexity" evidence="1">
    <location>
        <begin position="1593"/>
        <end position="1609"/>
    </location>
</feature>
<dbReference type="Proteomes" id="UP000612055">
    <property type="component" value="Unassembled WGS sequence"/>
</dbReference>
<feature type="compositionally biased region" description="Gly residues" evidence="1">
    <location>
        <begin position="240"/>
        <end position="252"/>
    </location>
</feature>
<feature type="compositionally biased region" description="Gly residues" evidence="1">
    <location>
        <begin position="2672"/>
        <end position="2689"/>
    </location>
</feature>
<dbReference type="SUPFAM" id="SSF48371">
    <property type="entry name" value="ARM repeat"/>
    <property type="match status" value="1"/>
</dbReference>
<feature type="region of interest" description="Disordered" evidence="1">
    <location>
        <begin position="1203"/>
        <end position="1268"/>
    </location>
</feature>
<feature type="region of interest" description="Disordered" evidence="1">
    <location>
        <begin position="721"/>
        <end position="756"/>
    </location>
</feature>
<feature type="compositionally biased region" description="Low complexity" evidence="1">
    <location>
        <begin position="746"/>
        <end position="756"/>
    </location>
</feature>
<feature type="compositionally biased region" description="Gly residues" evidence="1">
    <location>
        <begin position="2700"/>
        <end position="2714"/>
    </location>
</feature>
<comment type="caution">
    <text evidence="4">The sequence shown here is derived from an EMBL/GenBank/DDBJ whole genome shotgun (WGS) entry which is preliminary data.</text>
</comment>
<feature type="region of interest" description="Disordered" evidence="1">
    <location>
        <begin position="2598"/>
        <end position="2751"/>
    </location>
</feature>
<dbReference type="OrthoDB" id="294853at2759"/>
<feature type="domain" description="Mon2 C-terminal" evidence="2">
    <location>
        <begin position="1658"/>
        <end position="1818"/>
    </location>
</feature>
<feature type="compositionally biased region" description="Polar residues" evidence="1">
    <location>
        <begin position="2642"/>
        <end position="2653"/>
    </location>
</feature>
<dbReference type="PANTHER" id="PTHR34199:SF4">
    <property type="entry name" value="ARM REPEAT SUPERFAMILY PROTEIN"/>
    <property type="match status" value="1"/>
</dbReference>
<evidence type="ECO:0000313" key="5">
    <source>
        <dbReference type="Proteomes" id="UP000612055"/>
    </source>
</evidence>
<feature type="region of interest" description="Disordered" evidence="1">
    <location>
        <begin position="1137"/>
        <end position="1157"/>
    </location>
</feature>
<dbReference type="EMBL" id="JAEHOE010000003">
    <property type="protein sequence ID" value="KAG2500662.1"/>
    <property type="molecule type" value="Genomic_DNA"/>
</dbReference>
<feature type="region of interest" description="Disordered" evidence="1">
    <location>
        <begin position="2487"/>
        <end position="2527"/>
    </location>
</feature>
<name>A0A835YFA8_9CHLO</name>
<protein>
    <recommendedName>
        <fullName evidence="6">Protein MON2 homolog</fullName>
    </recommendedName>
</protein>
<feature type="compositionally biased region" description="Pro residues" evidence="1">
    <location>
        <begin position="2497"/>
        <end position="2507"/>
    </location>
</feature>
<accession>A0A835YFA8</accession>
<feature type="compositionally biased region" description="Gly residues" evidence="1">
    <location>
        <begin position="2605"/>
        <end position="2632"/>
    </location>
</feature>
<feature type="region of interest" description="Disordered" evidence="1">
    <location>
        <begin position="1533"/>
        <end position="1560"/>
    </location>
</feature>
<feature type="domain" description="Mon2/Sec7/BIG1-like dimerisation and cyclophilin-binding" evidence="3">
    <location>
        <begin position="7"/>
        <end position="191"/>
    </location>
</feature>
<feature type="region of interest" description="Disordered" evidence="1">
    <location>
        <begin position="2048"/>
        <end position="2085"/>
    </location>
</feature>
<evidence type="ECO:0000256" key="1">
    <source>
        <dbReference type="SAM" id="MobiDB-lite"/>
    </source>
</evidence>
<evidence type="ECO:0000259" key="2">
    <source>
        <dbReference type="Pfam" id="PF16206"/>
    </source>
</evidence>
<feature type="region of interest" description="Disordered" evidence="1">
    <location>
        <begin position="238"/>
        <end position="258"/>
    </location>
</feature>
<feature type="region of interest" description="Disordered" evidence="1">
    <location>
        <begin position="1577"/>
        <end position="1637"/>
    </location>
</feature>
<evidence type="ECO:0008006" key="6">
    <source>
        <dbReference type="Google" id="ProtNLM"/>
    </source>
</evidence>
<gene>
    <name evidence="4" type="ORF">HYH03_001428</name>
</gene>
<feature type="compositionally biased region" description="Low complexity" evidence="1">
    <location>
        <begin position="2055"/>
        <end position="2071"/>
    </location>
</feature>
<keyword evidence="5" id="KW-1185">Reference proteome</keyword>
<organism evidence="4 5">
    <name type="scientific">Edaphochlamys debaryana</name>
    <dbReference type="NCBI Taxonomy" id="47281"/>
    <lineage>
        <taxon>Eukaryota</taxon>
        <taxon>Viridiplantae</taxon>
        <taxon>Chlorophyta</taxon>
        <taxon>core chlorophytes</taxon>
        <taxon>Chlorophyceae</taxon>
        <taxon>CS clade</taxon>
        <taxon>Chlamydomonadales</taxon>
        <taxon>Chlamydomonadales incertae sedis</taxon>
        <taxon>Edaphochlamys</taxon>
    </lineage>
</organism>
<sequence>MAELVLPVVETDLKLLAAEAKKAESPMNVMGIFHHSELPALKEATERALHKVAEMHKAGHLDGGLASVQRALEILTPFALACETKYPKLACIALSSFQKLLANDAVSVKGRCEIIKAFQSAEKLSDESVKLRILQASLTIIQSPSFADEQDGIQQLLSVLFRLYVNNKSNLAVHSTAGATIRQAVALIFDHSVIKGRAVSASAAVGPSSTPPIGSPAVSSSPLLLAASTPIRSAALSSLGGTGSPGAPGSAGGSAAIMLGDRSRGGSMGGAPSGVAAAMAAASAAASAASAATAGGGGTDGGAPLGRELVPVLLLEEVVAWLGGAKPDTPWISLGARGPRPDRSFLLELLEGVLLQRAPAIHRLPGLALAVRVKVAPVVCGLLDSACDRLVDPADAPDCRLVVRCAAALVRRHHALAPERAAYVLVRLAETAGSVGRQGAAHRWQRFMALQALRPLLGEPQLVYRLYHLNAAASSGGGGLGPRAGDSGADAGGEGGPLPAVVRALHDSLRWYVRTAIETPEDDVVAALGNLYLQRQLGARDSVQETEAFGTNLAHGSEVVIAHLGLECVLALGASAEALTDAVVVPAEPGMPSPKLMTRDTAEIRVVSVAGLVCVLWRAVMNVCNTLLARAGHDVLVNILMRGLQGMTYSAGALGLREPRDTLLHALCAHTLLPPGEDDMAAAMALGPPGGAAGPGAGGGVGALPEDRSVGGAARRSSVASVSSVAPSGSSTSALPTLLGQPSNVSTSSAGATPLPPSASASAFPAPFASTSASSAWGASSIGPGFLTGILAERGGAAAVRVVLTPRNIAALKALFALAHRLADVLGGSGWAAVVDAVNALDMVLVSPHTTTASYLLETAGEMEVLGLQPTLSMSLPPGVGQAAVAAAAVALSSGGAAAAMAAAREAGVLAAGVAGTGMAMPTAAAAALAAAVAEGGSDDGATTAQRELRILSSAADQLFENTHHMSPEAVVSLLSALADISSRTLAGMGLPAGPTGGGGAAAAAAVVLDGGAQLGMSSGGAAAAIAAARAAGVLAASAAAAAGGGGGGGTASGEGGPSGGASLTMPAGVAAVRLCALNRMVDTLLHNLWRIQDLWGIFLAHVLEVLESSSPQVRAAALDALDRTITRALSPDLHVPDKFTAPLPPPEDAFSPGTAAAAAAARRSMSNAGSTPVPSPGLSLYPSFAIGPSPLHAASVPIAQGSGLLSGQSPGPGSRRTSRDIGVLGSSGGAQYSGRQSGELPPLAPGMMAAVGSPPPPGLQNTPLRTQLPPGVMLQTVSESPFLNASPGSANSTSAAASPFAQSLSAAAAAAAAGAPPSPAIPPSFTSTYGAQPPTAAVQQPLSYIINRGVQQAAQQEDVQHMLLVALDSLYSERGRTADVRRGLLRVALHVLQHHGEALTRGWVPLLRLLEAVPGRGGVDATEVRLGFQVVELLATDYLASSLPKEHVAKALDVIARFAHQDLVLNVSLTAITMLWNVTDHLARSRGTLSRAANASHAAASQAAAAAAASAAAASSCTAAAANGGALSFSGMSGSSTPAVDIPGRHPSEGGAELGEKEKQMSPAFAAALAFARGVPARPGSSSSTNSPWPDAPATTTASATITATGTAQPGEGTPAPALTGPRRPSGAGMAPLGASPGEAGAPLHDLNEAESIAMLMIAFRALKALSVDPRPEARNAAVRTLYLAVGSHGGKFPLTTWHELFWCLLFELLATIYKQAAASSREEAAAVELGKEKGGRSVVMLVHHSRNSEQKQWDETLVLALGGTAKVVKRHLPLLARLDVWGSAWEELMQVVGSLLASGRKGVAMAATSLLSTVLTEHGARPVVTRAMWDRALEAIDRGVGVMAAPNTPASMQARAELLTCIANLALPLLGLPKPPSLAAFEPPPLSPAFTGSGMFLPPAITLPPPASPAQAAAAATAAGVGLGMSPGGLPASVGPAATQPAPPPDPEHVMLFVRWLDRFARYPVGLDDSSAIHFTTLGPIQRAALAALSAMPPAITSSNTWPAVLGVLCNMMRPYSTLALRAHAQQAAALQAACVVAQRRAGGGMAAPPAPSLSSEPPSGLSSLQSSAEKGPSGPGSRPAVDPLLEARAMSPVWMARIAELAAAWYRDHVTWQVRVATFPLLVGALSECMATRHLGPQLGAQIAAQQQQAAAAAAAVAQLGGGGAGPAAGGAFALVLPDCAPEPLDELWRSATKGFVTVVSTGLPSINICSQGHAQHVQVPHSTWPALARAFTMFLLASGLPHLHQPSVEAQAALAAAAAAAASAGALTPRGGASGRIGEGSVGGGAAAAAAAAAAEAAAADLELTVAVLDCLSDTVLSSCQHAPVHVRRTLVEVLDAGAASAAAPATAGVLPPPAATPGAAAAAALAATVAADRTTPYDESGLPPNSRLSHVCLNKLYVLCSRGQEPPEQEGRETPVARAQLEVAQLALPAFISRCEAVLSDFVREEARGGRAGAGAQPPTAVAAAASAAAPSAAAQAPAAAAGAGAGGVSPPTTPRRQPPPLLTSFPATPPTAAGGGASPASALHDKACHVLELLVQLRVVPAVSDALLPSRPHLRFWLEVSRAVRSGGSAPSPQVAAAAASAPLLSPSLLSRHSSSGVTDGGLAGMAGGAGTGTGEAHGTQHGGGSYAPSVRSETHSISGVGRTSFTAGGPAPPFFNRTYSSTGTLLGGSGGSGGLPGGGGAGPPQQPSPRAGEGSGGGGFVGAGGPADGRPPPPSLSRIISMSGQSTASQPTSSAGQLSAPPVASGSTIATAASVGAGGGHRSLQWTKEQAHLAALYGVLVECVTNPDPAVRSAVQGLLAGLGGGLGLCPSHVQHVRHA</sequence>
<feature type="compositionally biased region" description="Low complexity" evidence="1">
    <location>
        <begin position="721"/>
        <end position="734"/>
    </location>
</feature>
<evidence type="ECO:0000259" key="3">
    <source>
        <dbReference type="Pfam" id="PF16213"/>
    </source>
</evidence>
<feature type="compositionally biased region" description="Basic and acidic residues" evidence="1">
    <location>
        <begin position="1544"/>
        <end position="1560"/>
    </location>
</feature>
<dbReference type="InterPro" id="IPR016024">
    <property type="entry name" value="ARM-type_fold"/>
</dbReference>
<dbReference type="PANTHER" id="PTHR34199">
    <property type="entry name" value="NUMOD3 MOTIF FAMILY PROTEIN, EXPRESSED"/>
    <property type="match status" value="1"/>
</dbReference>
<reference evidence="4" key="1">
    <citation type="journal article" date="2020" name="bioRxiv">
        <title>Comparative genomics of Chlamydomonas.</title>
        <authorList>
            <person name="Craig R.J."/>
            <person name="Hasan A.R."/>
            <person name="Ness R.W."/>
            <person name="Keightley P.D."/>
        </authorList>
    </citation>
    <scope>NUCLEOTIDE SEQUENCE</scope>
    <source>
        <strain evidence="4">CCAP 11/70</strain>
    </source>
</reference>
<evidence type="ECO:0000313" key="4">
    <source>
        <dbReference type="EMBL" id="KAG2500662.1"/>
    </source>
</evidence>
<dbReference type="Pfam" id="PF16213">
    <property type="entry name" value="DCB"/>
    <property type="match status" value="1"/>
</dbReference>
<feature type="compositionally biased region" description="Polar residues" evidence="1">
    <location>
        <begin position="2731"/>
        <end position="2744"/>
    </location>
</feature>
<feature type="compositionally biased region" description="Low complexity" evidence="1">
    <location>
        <begin position="2508"/>
        <end position="2527"/>
    </location>
</feature>
<dbReference type="InterPro" id="IPR032629">
    <property type="entry name" value="DCB_dom"/>
</dbReference>